<reference evidence="6 7" key="1">
    <citation type="submission" date="2016-11" db="EMBL/GenBank/DDBJ databases">
        <authorList>
            <person name="Jaros S."/>
            <person name="Januszkiewicz K."/>
            <person name="Wedrychowicz H."/>
        </authorList>
    </citation>
    <scope>NUCLEOTIDE SEQUENCE [LARGE SCALE GENOMIC DNA]</scope>
    <source>
        <strain evidence="6 7">DSM 44523</strain>
    </source>
</reference>
<dbReference type="GO" id="GO:0046872">
    <property type="term" value="F:metal ion binding"/>
    <property type="evidence" value="ECO:0007669"/>
    <property type="project" value="InterPro"/>
</dbReference>
<dbReference type="GO" id="GO:0005524">
    <property type="term" value="F:ATP binding"/>
    <property type="evidence" value="ECO:0007669"/>
    <property type="project" value="UniProtKB-UniRule"/>
</dbReference>
<evidence type="ECO:0000256" key="1">
    <source>
        <dbReference type="ARBA" id="ARBA00022598"/>
    </source>
</evidence>
<dbReference type="Proteomes" id="UP000184501">
    <property type="component" value="Unassembled WGS sequence"/>
</dbReference>
<evidence type="ECO:0000313" key="6">
    <source>
        <dbReference type="EMBL" id="SHF60108.1"/>
    </source>
</evidence>
<keyword evidence="3 4" id="KW-0067">ATP-binding</keyword>
<evidence type="ECO:0000259" key="5">
    <source>
        <dbReference type="PROSITE" id="PS50975"/>
    </source>
</evidence>
<gene>
    <name evidence="6" type="ORF">SAMN05444320_104234</name>
</gene>
<dbReference type="AlphaFoldDB" id="A0A1M5CZE3"/>
<dbReference type="NCBIfam" id="NF005543">
    <property type="entry name" value="PRK07206.1"/>
    <property type="match status" value="1"/>
</dbReference>
<name>A0A1M5CZE3_STRHI</name>
<evidence type="ECO:0000313" key="7">
    <source>
        <dbReference type="Proteomes" id="UP000184501"/>
    </source>
</evidence>
<dbReference type="PANTHER" id="PTHR43585:SF2">
    <property type="entry name" value="ATP-GRASP ENZYME FSQD"/>
    <property type="match status" value="1"/>
</dbReference>
<dbReference type="Pfam" id="PF13535">
    <property type="entry name" value="ATP-grasp_4"/>
    <property type="match status" value="1"/>
</dbReference>
<keyword evidence="1" id="KW-0436">Ligase</keyword>
<accession>A0A1M5CZE3</accession>
<organism evidence="6 7">
    <name type="scientific">Streptoalloteichus hindustanus</name>
    <dbReference type="NCBI Taxonomy" id="2017"/>
    <lineage>
        <taxon>Bacteria</taxon>
        <taxon>Bacillati</taxon>
        <taxon>Actinomycetota</taxon>
        <taxon>Actinomycetes</taxon>
        <taxon>Pseudonocardiales</taxon>
        <taxon>Pseudonocardiaceae</taxon>
        <taxon>Streptoalloteichus</taxon>
    </lineage>
</organism>
<protein>
    <submittedName>
        <fullName evidence="6">ATP-grasp domain-containing protein</fullName>
    </submittedName>
</protein>
<dbReference type="InterPro" id="IPR052032">
    <property type="entry name" value="ATP-dep_AA_Ligase"/>
</dbReference>
<dbReference type="InterPro" id="IPR011761">
    <property type="entry name" value="ATP-grasp"/>
</dbReference>
<evidence type="ECO:0000256" key="3">
    <source>
        <dbReference type="ARBA" id="ARBA00022840"/>
    </source>
</evidence>
<evidence type="ECO:0000256" key="2">
    <source>
        <dbReference type="ARBA" id="ARBA00022741"/>
    </source>
</evidence>
<dbReference type="PANTHER" id="PTHR43585">
    <property type="entry name" value="FUMIPYRROLE BIOSYNTHESIS PROTEIN C"/>
    <property type="match status" value="1"/>
</dbReference>
<sequence>MVDVYAPTLALAEAFRDAGVSVVRVQSTREAPPVYGRHPDLALFADNIVHEGDFDATRDAVAKHRPEVVITGGETGVELADQLSEALGLVTNGTRHSAARRDKFRQNETLRAAGLRSTRQLLVTDEDALRAWHAEIGGRVVVKPIRSAGNDGVTFCDTPEESVAAYRAVAGSTNIFAVRNEGVVAQEYLTGTEFAVNTVSCAGHHRVTDIWQYAKMTVNGVVNRHSGVFSTPVDDVPELVAYAFAVLDALGVGHGPAHLEIMSTVDGPCLVEAGIRLCGGGAAQYAQLAGGESQLEWTVAAYLEPERFLAEYQRPHRVDKHVVMAYLTSPVEGVLESYPLLDEVRALPSFHQAHIGVRPGQRLPKTVDDCTEPMMIGLAHPVAQVVADDFRAVNYLDGRGFYQVAQP</sequence>
<dbReference type="EMBL" id="FQVN01000004">
    <property type="protein sequence ID" value="SHF60108.1"/>
    <property type="molecule type" value="Genomic_DNA"/>
</dbReference>
<feature type="domain" description="ATP-grasp" evidence="5">
    <location>
        <begin position="107"/>
        <end position="303"/>
    </location>
</feature>
<keyword evidence="7" id="KW-1185">Reference proteome</keyword>
<proteinExistence type="predicted"/>
<dbReference type="GO" id="GO:0016874">
    <property type="term" value="F:ligase activity"/>
    <property type="evidence" value="ECO:0007669"/>
    <property type="project" value="UniProtKB-KW"/>
</dbReference>
<dbReference type="PROSITE" id="PS50975">
    <property type="entry name" value="ATP_GRASP"/>
    <property type="match status" value="1"/>
</dbReference>
<dbReference type="STRING" id="2017.SAMN05444320_104234"/>
<dbReference type="Gene3D" id="3.30.470.20">
    <property type="entry name" value="ATP-grasp fold, B domain"/>
    <property type="match status" value="1"/>
</dbReference>
<evidence type="ECO:0000256" key="4">
    <source>
        <dbReference type="PROSITE-ProRule" id="PRU00409"/>
    </source>
</evidence>
<dbReference type="SUPFAM" id="SSF56059">
    <property type="entry name" value="Glutathione synthetase ATP-binding domain-like"/>
    <property type="match status" value="1"/>
</dbReference>
<keyword evidence="2 4" id="KW-0547">Nucleotide-binding</keyword>